<dbReference type="AlphaFoldDB" id="A0A6J4MGJ7"/>
<feature type="signal peptide" evidence="2">
    <location>
        <begin position="1"/>
        <end position="21"/>
    </location>
</feature>
<feature type="non-terminal residue" evidence="3">
    <location>
        <position position="73"/>
    </location>
</feature>
<protein>
    <submittedName>
        <fullName evidence="3">Uncharacterized protein</fullName>
    </submittedName>
</protein>
<feature type="region of interest" description="Disordered" evidence="1">
    <location>
        <begin position="39"/>
        <end position="59"/>
    </location>
</feature>
<evidence type="ECO:0000313" key="3">
    <source>
        <dbReference type="EMBL" id="CAA9358792.1"/>
    </source>
</evidence>
<keyword evidence="2" id="KW-0732">Signal</keyword>
<feature type="chain" id="PRO_5027043396" evidence="2">
    <location>
        <begin position="22"/>
        <end position="73"/>
    </location>
</feature>
<proteinExistence type="predicted"/>
<organism evidence="3">
    <name type="scientific">uncultured Gemmatimonadota bacterium</name>
    <dbReference type="NCBI Taxonomy" id="203437"/>
    <lineage>
        <taxon>Bacteria</taxon>
        <taxon>Pseudomonadati</taxon>
        <taxon>Gemmatimonadota</taxon>
        <taxon>environmental samples</taxon>
    </lineage>
</organism>
<dbReference type="EMBL" id="CADCTV010000753">
    <property type="protein sequence ID" value="CAA9358792.1"/>
    <property type="molecule type" value="Genomic_DNA"/>
</dbReference>
<reference evidence="3" key="1">
    <citation type="submission" date="2020-02" db="EMBL/GenBank/DDBJ databases">
        <authorList>
            <person name="Meier V. D."/>
        </authorList>
    </citation>
    <scope>NUCLEOTIDE SEQUENCE</scope>
    <source>
        <strain evidence="3">AVDCRST_MAG89</strain>
    </source>
</reference>
<evidence type="ECO:0000256" key="2">
    <source>
        <dbReference type="SAM" id="SignalP"/>
    </source>
</evidence>
<gene>
    <name evidence="3" type="ORF">AVDCRST_MAG89-3608</name>
</gene>
<name>A0A6J4MGJ7_9BACT</name>
<dbReference type="PROSITE" id="PS51257">
    <property type="entry name" value="PROKAR_LIPOPROTEIN"/>
    <property type="match status" value="1"/>
</dbReference>
<accession>A0A6J4MGJ7</accession>
<sequence length="73" mass="7753">MWSVGRRTVAPFLVLSALASASCDALEQNAIREMGVASRLAAETPPSRQPAPPPAPRETMPAIIRGIYVSSYA</sequence>
<evidence type="ECO:0000256" key="1">
    <source>
        <dbReference type="SAM" id="MobiDB-lite"/>
    </source>
</evidence>
<feature type="compositionally biased region" description="Pro residues" evidence="1">
    <location>
        <begin position="47"/>
        <end position="56"/>
    </location>
</feature>